<dbReference type="PANTHER" id="PTHR35908">
    <property type="entry name" value="HYPOTHETICAL FUSION PROTEIN"/>
    <property type="match status" value="1"/>
</dbReference>
<dbReference type="Pfam" id="PF18029">
    <property type="entry name" value="Glyoxalase_6"/>
    <property type="match status" value="2"/>
</dbReference>
<organism evidence="2 3">
    <name type="scientific">Pedococcus aerophilus</name>
    <dbReference type="NCBI Taxonomy" id="436356"/>
    <lineage>
        <taxon>Bacteria</taxon>
        <taxon>Bacillati</taxon>
        <taxon>Actinomycetota</taxon>
        <taxon>Actinomycetes</taxon>
        <taxon>Micrococcales</taxon>
        <taxon>Intrasporangiaceae</taxon>
        <taxon>Pedococcus</taxon>
    </lineage>
</organism>
<protein>
    <submittedName>
        <fullName evidence="2">VOC family protein</fullName>
    </submittedName>
</protein>
<proteinExistence type="predicted"/>
<accession>A0ABN3UU60</accession>
<evidence type="ECO:0000259" key="1">
    <source>
        <dbReference type="Pfam" id="PF18029"/>
    </source>
</evidence>
<comment type="caution">
    <text evidence="2">The sequence shown here is derived from an EMBL/GenBank/DDBJ whole genome shotgun (WGS) entry which is preliminary data.</text>
</comment>
<dbReference type="CDD" id="cd06587">
    <property type="entry name" value="VOC"/>
    <property type="match status" value="2"/>
</dbReference>
<dbReference type="InterPro" id="IPR041581">
    <property type="entry name" value="Glyoxalase_6"/>
</dbReference>
<evidence type="ECO:0000313" key="2">
    <source>
        <dbReference type="EMBL" id="GAA2738204.1"/>
    </source>
</evidence>
<dbReference type="PANTHER" id="PTHR35908:SF1">
    <property type="entry name" value="CONSERVED PROTEIN"/>
    <property type="match status" value="1"/>
</dbReference>
<sequence>MALARFQDLCLDVCDEDTQAEFWAAALGLRRRPGPGDPGVLDGPTPRHALWLNTVPEPRTVKHRVHLDVDTESVEALEALGATVLAPATDEQRWTVMVDPEGGEFCAFVRPPDRLRAYRLYELVVDCADPGPLCRWWGDVLGLPVGHDVEHDWWWIEAGPEQALPFESMVFVAVPEPKTAKNRLHWDVQTASVAALVAAGATVMGEQPRWTVLADPEGNEFCAFVVDASDQPVADQQVAD</sequence>
<keyword evidence="3" id="KW-1185">Reference proteome</keyword>
<evidence type="ECO:0000313" key="3">
    <source>
        <dbReference type="Proteomes" id="UP001501326"/>
    </source>
</evidence>
<gene>
    <name evidence="2" type="ORF">GCM10009867_28490</name>
</gene>
<feature type="domain" description="Glyoxalase-like" evidence="1">
    <location>
        <begin position="9"/>
        <end position="107"/>
    </location>
</feature>
<dbReference type="InterPro" id="IPR029068">
    <property type="entry name" value="Glyas_Bleomycin-R_OHBP_Dase"/>
</dbReference>
<reference evidence="2 3" key="1">
    <citation type="journal article" date="2019" name="Int. J. Syst. Evol. Microbiol.">
        <title>The Global Catalogue of Microorganisms (GCM) 10K type strain sequencing project: providing services to taxonomists for standard genome sequencing and annotation.</title>
        <authorList>
            <consortium name="The Broad Institute Genomics Platform"/>
            <consortium name="The Broad Institute Genome Sequencing Center for Infectious Disease"/>
            <person name="Wu L."/>
            <person name="Ma J."/>
        </authorList>
    </citation>
    <scope>NUCLEOTIDE SEQUENCE [LARGE SCALE GENOMIC DNA]</scope>
    <source>
        <strain evidence="2 3">JCM 16378</strain>
    </source>
</reference>
<dbReference type="Proteomes" id="UP001501326">
    <property type="component" value="Unassembled WGS sequence"/>
</dbReference>
<dbReference type="SUPFAM" id="SSF54593">
    <property type="entry name" value="Glyoxalase/Bleomycin resistance protein/Dihydroxybiphenyl dioxygenase"/>
    <property type="match status" value="2"/>
</dbReference>
<dbReference type="Gene3D" id="3.10.180.10">
    <property type="entry name" value="2,3-Dihydroxybiphenyl 1,2-Dioxygenase, domain 1"/>
    <property type="match status" value="2"/>
</dbReference>
<name>A0ABN3UU60_9MICO</name>
<dbReference type="RefSeq" id="WP_344194574.1">
    <property type="nucleotide sequence ID" value="NZ_BAAARN010000003.1"/>
</dbReference>
<dbReference type="EMBL" id="BAAARN010000003">
    <property type="protein sequence ID" value="GAA2738204.1"/>
    <property type="molecule type" value="Genomic_DNA"/>
</dbReference>
<feature type="domain" description="Glyoxalase-like" evidence="1">
    <location>
        <begin position="123"/>
        <end position="223"/>
    </location>
</feature>